<keyword evidence="2" id="KW-1185">Reference proteome</keyword>
<dbReference type="OrthoDB" id="2298183at2"/>
<organism evidence="1 2">
    <name type="scientific">Apilactobacillus bombintestini</name>
    <dbReference type="NCBI Taxonomy" id="2419772"/>
    <lineage>
        <taxon>Bacteria</taxon>
        <taxon>Bacillati</taxon>
        <taxon>Bacillota</taxon>
        <taxon>Bacilli</taxon>
        <taxon>Lactobacillales</taxon>
        <taxon>Lactobacillaceae</taxon>
        <taxon>Apilactobacillus</taxon>
    </lineage>
</organism>
<dbReference type="AlphaFoldDB" id="A0A387AT51"/>
<proteinExistence type="predicted"/>
<reference evidence="1 2" key="1">
    <citation type="submission" date="2018-09" db="EMBL/GenBank/DDBJ databases">
        <title>Genome sequencing of strain BHWM-4.</title>
        <authorList>
            <person name="Heo J."/>
            <person name="Kim S.-J."/>
            <person name="Kwon S.-W."/>
        </authorList>
    </citation>
    <scope>NUCLEOTIDE SEQUENCE [LARGE SCALE GENOMIC DNA]</scope>
    <source>
        <strain evidence="1 2">BHWM-4</strain>
    </source>
</reference>
<evidence type="ECO:0000313" key="2">
    <source>
        <dbReference type="Proteomes" id="UP000272003"/>
    </source>
</evidence>
<evidence type="ECO:0000313" key="1">
    <source>
        <dbReference type="EMBL" id="AYF92828.1"/>
    </source>
</evidence>
<name>A0A387AT51_9LACO</name>
<dbReference type="EMBL" id="CP032626">
    <property type="protein sequence ID" value="AYF92828.1"/>
    <property type="molecule type" value="Genomic_DNA"/>
</dbReference>
<sequence length="108" mass="12285">MDKIIPILERHKNLIKVKHRGEFGYFFPDTNILDENFKIRTVLQAEKCLRSYLPEDSSDTIMVPVNINLTKKLYTVQAVSKTDVMNGGNGDLGTYEIDGMGKIKKHEG</sequence>
<accession>A0A387AT51</accession>
<protein>
    <submittedName>
        <fullName evidence="1">Uncharacterized protein</fullName>
    </submittedName>
</protein>
<dbReference type="KEGG" id="abom:D7I45_04775"/>
<gene>
    <name evidence="1" type="ORF">D7I45_04775</name>
</gene>
<dbReference type="RefSeq" id="WP_120784593.1">
    <property type="nucleotide sequence ID" value="NZ_CP032626.1"/>
</dbReference>
<dbReference type="Proteomes" id="UP000272003">
    <property type="component" value="Chromosome"/>
</dbReference>